<dbReference type="InterPro" id="IPR000304">
    <property type="entry name" value="Pyrroline-COOH_reductase"/>
</dbReference>
<evidence type="ECO:0000256" key="5">
    <source>
        <dbReference type="NCBIfam" id="TIGR00112"/>
    </source>
</evidence>
<evidence type="ECO:0000259" key="7">
    <source>
        <dbReference type="Pfam" id="PF03807"/>
    </source>
</evidence>
<dbReference type="InterPro" id="IPR008927">
    <property type="entry name" value="6-PGluconate_DH-like_C_sf"/>
</dbReference>
<sequence length="253" mass="26913">MKLGFIGVGNMASAMISALFGQKMCAFSKGKNSEFLSKNSVCILDSEKEVAKNADIVILAVKPKDYNAILDIIKDEMSGKILVSLAPNFSITQLQNALKNAKIVRAMPNTPALVKSATTALCFDKNFSDLDRQNVAGIFKSFGEVFEIKESEFGAFVGIAGSLPAYAFMFIEALADAAVLNGLNRKMAYKIASNALLGSAKMALTSDKHVAMLKDEVCSPSGTTIEAVASLEKNGFRSAVIEAVNACVAKCKS</sequence>
<dbReference type="GO" id="GO:0055129">
    <property type="term" value="P:L-proline biosynthetic process"/>
    <property type="evidence" value="ECO:0007669"/>
    <property type="project" value="UniProtKB-UniRule"/>
</dbReference>
<reference evidence="9 10" key="1">
    <citation type="submission" date="2016-07" db="EMBL/GenBank/DDBJ databases">
        <title>Comparative genomics of the Campylobacter concisus group.</title>
        <authorList>
            <person name="Miller W.G."/>
            <person name="Yee E."/>
            <person name="Chapman M.H."/>
            <person name="Huynh S."/>
            <person name="Bono J.L."/>
            <person name="On S.L.W."/>
            <person name="StLeger J."/>
            <person name="Foster G."/>
            <person name="Parker C.T."/>
        </authorList>
    </citation>
    <scope>NUCLEOTIDE SEQUENCE [LARGE SCALE GENOMIC DNA]</scope>
    <source>
        <strain evidence="9 10">CCUG 21559</strain>
    </source>
</reference>
<dbReference type="Pfam" id="PF03807">
    <property type="entry name" value="F420_oxidored"/>
    <property type="match status" value="1"/>
</dbReference>
<feature type="domain" description="Pyrroline-5-carboxylate reductase catalytic N-terminal" evidence="7">
    <location>
        <begin position="2"/>
        <end position="86"/>
    </location>
</feature>
<dbReference type="PANTHER" id="PTHR11645">
    <property type="entry name" value="PYRROLINE-5-CARBOXYLATE REDUCTASE"/>
    <property type="match status" value="1"/>
</dbReference>
<dbReference type="FunFam" id="1.10.3730.10:FF:000001">
    <property type="entry name" value="Pyrroline-5-carboxylate reductase"/>
    <property type="match status" value="1"/>
</dbReference>
<protein>
    <recommendedName>
        <fullName evidence="4 5">Pyrroline-5-carboxylate reductase</fullName>
        <shortName evidence="4">P5C reductase</shortName>
        <shortName evidence="4">P5CR</shortName>
        <ecNumber evidence="4 5">1.5.1.2</ecNumber>
    </recommendedName>
    <alternativeName>
        <fullName evidence="4">PCA reductase</fullName>
    </alternativeName>
</protein>
<comment type="catalytic activity">
    <reaction evidence="4">
        <text>L-proline + NADP(+) = (S)-1-pyrroline-5-carboxylate + NADPH + 2 H(+)</text>
        <dbReference type="Rhea" id="RHEA:14109"/>
        <dbReference type="ChEBI" id="CHEBI:15378"/>
        <dbReference type="ChEBI" id="CHEBI:17388"/>
        <dbReference type="ChEBI" id="CHEBI:57783"/>
        <dbReference type="ChEBI" id="CHEBI:58349"/>
        <dbReference type="ChEBI" id="CHEBI:60039"/>
        <dbReference type="EC" id="1.5.1.2"/>
    </reaction>
</comment>
<dbReference type="InterPro" id="IPR036291">
    <property type="entry name" value="NAD(P)-bd_dom_sf"/>
</dbReference>
<dbReference type="GO" id="GO:0004735">
    <property type="term" value="F:pyrroline-5-carboxylate reductase activity"/>
    <property type="evidence" value="ECO:0007669"/>
    <property type="project" value="UniProtKB-UniRule"/>
</dbReference>
<evidence type="ECO:0000256" key="1">
    <source>
        <dbReference type="ARBA" id="ARBA00005525"/>
    </source>
</evidence>
<evidence type="ECO:0000256" key="3">
    <source>
        <dbReference type="ARBA" id="ARBA00023002"/>
    </source>
</evidence>
<dbReference type="PIRSF" id="PIRSF000193">
    <property type="entry name" value="Pyrrol-5-carb_rd"/>
    <property type="match status" value="1"/>
</dbReference>
<comment type="pathway">
    <text evidence="4">Amino-acid biosynthesis; L-proline biosynthesis; L-proline from L-glutamate 5-semialdehyde: step 1/1.</text>
</comment>
<comment type="catalytic activity">
    <reaction evidence="4">
        <text>L-proline + NAD(+) = (S)-1-pyrroline-5-carboxylate + NADH + 2 H(+)</text>
        <dbReference type="Rhea" id="RHEA:14105"/>
        <dbReference type="ChEBI" id="CHEBI:15378"/>
        <dbReference type="ChEBI" id="CHEBI:17388"/>
        <dbReference type="ChEBI" id="CHEBI:57540"/>
        <dbReference type="ChEBI" id="CHEBI:57945"/>
        <dbReference type="ChEBI" id="CHEBI:60039"/>
        <dbReference type="EC" id="1.5.1.2"/>
    </reaction>
</comment>
<comment type="function">
    <text evidence="4">Catalyzes the reduction of 1-pyrroline-5-carboxylate (PCA) to L-proline.</text>
</comment>
<comment type="subcellular location">
    <subcellularLocation>
        <location evidence="4">Cytoplasm</location>
    </subcellularLocation>
</comment>
<keyword evidence="4" id="KW-0028">Amino-acid biosynthesis</keyword>
<dbReference type="RefSeq" id="WP_171994249.1">
    <property type="nucleotide sequence ID" value="NZ_CP012542.1"/>
</dbReference>
<dbReference type="UniPathway" id="UPA00098">
    <property type="reaction ID" value="UER00361"/>
</dbReference>
<keyword evidence="4" id="KW-0963">Cytoplasm</keyword>
<evidence type="ECO:0000313" key="10">
    <source>
        <dbReference type="Proteomes" id="UP000503264"/>
    </source>
</evidence>
<dbReference type="Gene3D" id="1.10.3730.10">
    <property type="entry name" value="ProC C-terminal domain-like"/>
    <property type="match status" value="1"/>
</dbReference>
<dbReference type="AlphaFoldDB" id="A0A6G5QIW3"/>
<dbReference type="SUPFAM" id="SSF51735">
    <property type="entry name" value="NAD(P)-binding Rossmann-fold domains"/>
    <property type="match status" value="1"/>
</dbReference>
<dbReference type="SUPFAM" id="SSF48179">
    <property type="entry name" value="6-phosphogluconate dehydrogenase C-terminal domain-like"/>
    <property type="match status" value="1"/>
</dbReference>
<dbReference type="GO" id="GO:0005737">
    <property type="term" value="C:cytoplasm"/>
    <property type="evidence" value="ECO:0007669"/>
    <property type="project" value="UniProtKB-SubCell"/>
</dbReference>
<name>A0A6G5QIW3_9BACT</name>
<feature type="binding site" evidence="6">
    <location>
        <begin position="60"/>
        <end position="63"/>
    </location>
    <ligand>
        <name>NADP(+)</name>
        <dbReference type="ChEBI" id="CHEBI:58349"/>
    </ligand>
</feature>
<keyword evidence="4" id="KW-0641">Proline biosynthesis</keyword>
<feature type="binding site" evidence="6">
    <location>
        <begin position="6"/>
        <end position="11"/>
    </location>
    <ligand>
        <name>NADP(+)</name>
        <dbReference type="ChEBI" id="CHEBI:58349"/>
    </ligand>
</feature>
<dbReference type="InterPro" id="IPR029036">
    <property type="entry name" value="P5CR_dimer"/>
</dbReference>
<dbReference type="Pfam" id="PF14748">
    <property type="entry name" value="P5CR_dimer"/>
    <property type="match status" value="1"/>
</dbReference>
<accession>A0A6G5QIW3</accession>
<organism evidence="9 10">
    <name type="scientific">Campylobacter mucosalis CCUG 21559</name>
    <dbReference type="NCBI Taxonomy" id="1032067"/>
    <lineage>
        <taxon>Bacteria</taxon>
        <taxon>Pseudomonadati</taxon>
        <taxon>Campylobacterota</taxon>
        <taxon>Epsilonproteobacteria</taxon>
        <taxon>Campylobacterales</taxon>
        <taxon>Campylobacteraceae</taxon>
        <taxon>Campylobacter</taxon>
    </lineage>
</organism>
<feature type="domain" description="Pyrroline-5-carboxylate reductase dimerisation" evidence="8">
    <location>
        <begin position="150"/>
        <end position="252"/>
    </location>
</feature>
<evidence type="ECO:0000256" key="4">
    <source>
        <dbReference type="HAMAP-Rule" id="MF_01925"/>
    </source>
</evidence>
<dbReference type="InterPro" id="IPR028939">
    <property type="entry name" value="P5C_Rdtase_cat_N"/>
</dbReference>
<evidence type="ECO:0000259" key="8">
    <source>
        <dbReference type="Pfam" id="PF14748"/>
    </source>
</evidence>
<keyword evidence="2 4" id="KW-0521">NADP</keyword>
<dbReference type="EMBL" id="CP012542">
    <property type="protein sequence ID" value="QCD45562.1"/>
    <property type="molecule type" value="Genomic_DNA"/>
</dbReference>
<dbReference type="Proteomes" id="UP000503264">
    <property type="component" value="Chromosome"/>
</dbReference>
<dbReference type="EC" id="1.5.1.2" evidence="4 5"/>
<dbReference type="PANTHER" id="PTHR11645:SF0">
    <property type="entry name" value="PYRROLINE-5-CARBOXYLATE REDUCTASE 3"/>
    <property type="match status" value="1"/>
</dbReference>
<proteinExistence type="inferred from homology"/>
<keyword evidence="3 4" id="KW-0560">Oxidoreductase</keyword>
<evidence type="ECO:0000256" key="6">
    <source>
        <dbReference type="PIRSR" id="PIRSR000193-1"/>
    </source>
</evidence>
<gene>
    <name evidence="4 9" type="primary">proC</name>
    <name evidence="9" type="ORF">CMUC_1814</name>
</gene>
<evidence type="ECO:0000256" key="2">
    <source>
        <dbReference type="ARBA" id="ARBA00022857"/>
    </source>
</evidence>
<dbReference type="HAMAP" id="MF_01925">
    <property type="entry name" value="P5C_reductase"/>
    <property type="match status" value="1"/>
</dbReference>
<dbReference type="NCBIfam" id="TIGR00112">
    <property type="entry name" value="proC"/>
    <property type="match status" value="1"/>
</dbReference>
<comment type="similarity">
    <text evidence="1 4">Belongs to the pyrroline-5-carboxylate reductase family.</text>
</comment>
<evidence type="ECO:0000313" key="9">
    <source>
        <dbReference type="EMBL" id="QCD45562.1"/>
    </source>
</evidence>
<keyword evidence="10" id="KW-1185">Reference proteome</keyword>
<dbReference type="Gene3D" id="3.40.50.720">
    <property type="entry name" value="NAD(P)-binding Rossmann-like Domain"/>
    <property type="match status" value="1"/>
</dbReference>